<gene>
    <name evidence="4" type="ORF">CDN99_18565</name>
</gene>
<dbReference type="GO" id="GO:0016491">
    <property type="term" value="F:oxidoreductase activity"/>
    <property type="evidence" value="ECO:0007669"/>
    <property type="project" value="InterPro"/>
</dbReference>
<comment type="caution">
    <text evidence="4">The sequence shown here is derived from an EMBL/GenBank/DDBJ whole genome shotgun (WGS) entry which is preliminary data.</text>
</comment>
<accession>A0A246J4S7</accession>
<dbReference type="InterPro" id="IPR017938">
    <property type="entry name" value="Riboflavin_synthase-like_b-brl"/>
</dbReference>
<dbReference type="InterPro" id="IPR039261">
    <property type="entry name" value="FNR_nucleotide-bd"/>
</dbReference>
<dbReference type="AlphaFoldDB" id="A0A246J4S7"/>
<dbReference type="InterPro" id="IPR017927">
    <property type="entry name" value="FAD-bd_FR_type"/>
</dbReference>
<feature type="domain" description="FAD-binding FR-type" evidence="3">
    <location>
        <begin position="42"/>
        <end position="146"/>
    </location>
</feature>
<organism evidence="4 5">
    <name type="scientific">Roseateles aquatilis</name>
    <dbReference type="NCBI Taxonomy" id="431061"/>
    <lineage>
        <taxon>Bacteria</taxon>
        <taxon>Pseudomonadati</taxon>
        <taxon>Pseudomonadota</taxon>
        <taxon>Betaproteobacteria</taxon>
        <taxon>Burkholderiales</taxon>
        <taxon>Sphaerotilaceae</taxon>
        <taxon>Roseateles</taxon>
    </lineage>
</organism>
<dbReference type="Gene3D" id="2.40.30.10">
    <property type="entry name" value="Translation factors"/>
    <property type="match status" value="1"/>
</dbReference>
<evidence type="ECO:0000259" key="3">
    <source>
        <dbReference type="PROSITE" id="PS51384"/>
    </source>
</evidence>
<name>A0A246J4S7_9BURK</name>
<dbReference type="PANTHER" id="PTHR30157:SF0">
    <property type="entry name" value="NADPH-DEPENDENT FERRIC-CHELATE REDUCTASE"/>
    <property type="match status" value="1"/>
</dbReference>
<reference evidence="4 5" key="1">
    <citation type="journal article" date="2008" name="Int. J. Syst. Evol. Microbiol.">
        <title>Description of Roseateles aquatilis sp. nov. and Roseateles terrae sp. nov., in the class Betaproteobacteria, and emended description of the genus Roseateles.</title>
        <authorList>
            <person name="Gomila M."/>
            <person name="Bowien B."/>
            <person name="Falsen E."/>
            <person name="Moore E.R."/>
            <person name="Lalucat J."/>
        </authorList>
    </citation>
    <scope>NUCLEOTIDE SEQUENCE [LARGE SCALE GENOMIC DNA]</scope>
    <source>
        <strain evidence="4 5">CCUG 48205</strain>
    </source>
</reference>
<sequence>MKPESNPLPSALAPSVAPSGASGGQQAAPAGGSRVQRVRHELKRRELTVLGVDDVTPNFRRVTLGGESLADFVSASFDDHVKLIFDASGDAPVMRDYTPRRHDAAARELVIEFAQHGDGPAAAWAAQAVPGQSLTVGGPRGSFIVPVDYDWHLLAGDETALPAVARRLEELPPGTRVIALLNVPESDRRHFQTTADVDLRWVDGDEALLAAARALTLPDGEGYAWCAGEAAAMTALRRVLVEEKGHDRHAIRASAYWKRGASHHHEHLE</sequence>
<dbReference type="PANTHER" id="PTHR30157">
    <property type="entry name" value="FERRIC REDUCTASE, NADPH-DEPENDENT"/>
    <property type="match status" value="1"/>
</dbReference>
<dbReference type="Proteomes" id="UP000197468">
    <property type="component" value="Unassembled WGS sequence"/>
</dbReference>
<evidence type="ECO:0000256" key="2">
    <source>
        <dbReference type="SAM" id="MobiDB-lite"/>
    </source>
</evidence>
<dbReference type="Pfam" id="PF08021">
    <property type="entry name" value="FAD_binding_9"/>
    <property type="match status" value="1"/>
</dbReference>
<evidence type="ECO:0000313" key="5">
    <source>
        <dbReference type="Proteomes" id="UP000197468"/>
    </source>
</evidence>
<comment type="similarity">
    <text evidence="1">Belongs to the SIP oxidoreductase family.</text>
</comment>
<dbReference type="OrthoDB" id="9814826at2"/>
<dbReference type="SUPFAM" id="SSF63380">
    <property type="entry name" value="Riboflavin synthase domain-like"/>
    <property type="match status" value="1"/>
</dbReference>
<dbReference type="Gene3D" id="3.40.50.80">
    <property type="entry name" value="Nucleotide-binding domain of ferredoxin-NADP reductase (FNR) module"/>
    <property type="match status" value="1"/>
</dbReference>
<evidence type="ECO:0000256" key="1">
    <source>
        <dbReference type="ARBA" id="ARBA00035644"/>
    </source>
</evidence>
<protein>
    <submittedName>
        <fullName evidence="4">NADPH-dependent ferric siderophore reductase</fullName>
    </submittedName>
</protein>
<feature type="compositionally biased region" description="Low complexity" evidence="2">
    <location>
        <begin position="7"/>
        <end position="33"/>
    </location>
</feature>
<feature type="region of interest" description="Disordered" evidence="2">
    <location>
        <begin position="1"/>
        <end position="36"/>
    </location>
</feature>
<dbReference type="InterPro" id="IPR013113">
    <property type="entry name" value="SIP_FAD-bd"/>
</dbReference>
<dbReference type="RefSeq" id="WP_088386378.1">
    <property type="nucleotide sequence ID" value="NZ_NIOF01000009.1"/>
</dbReference>
<dbReference type="InterPro" id="IPR007037">
    <property type="entry name" value="SIP_rossman_dom"/>
</dbReference>
<keyword evidence="5" id="KW-1185">Reference proteome</keyword>
<dbReference type="PROSITE" id="PS51384">
    <property type="entry name" value="FAD_FR"/>
    <property type="match status" value="1"/>
</dbReference>
<dbReference type="Pfam" id="PF04954">
    <property type="entry name" value="SIP"/>
    <property type="match status" value="1"/>
</dbReference>
<evidence type="ECO:0000313" key="4">
    <source>
        <dbReference type="EMBL" id="OWQ87596.1"/>
    </source>
</evidence>
<dbReference type="InterPro" id="IPR039374">
    <property type="entry name" value="SIP_fam"/>
</dbReference>
<dbReference type="CDD" id="cd06193">
    <property type="entry name" value="siderophore_interacting"/>
    <property type="match status" value="1"/>
</dbReference>
<dbReference type="EMBL" id="NIOF01000009">
    <property type="protein sequence ID" value="OWQ87596.1"/>
    <property type="molecule type" value="Genomic_DNA"/>
</dbReference>
<proteinExistence type="inferred from homology"/>